<feature type="region of interest" description="Disordered" evidence="1">
    <location>
        <begin position="839"/>
        <end position="859"/>
    </location>
</feature>
<dbReference type="PANTHER" id="PTHR36153">
    <property type="entry name" value="INNER MEMBRANE PROTEIN-RELATED"/>
    <property type="match status" value="1"/>
</dbReference>
<dbReference type="Pfam" id="PF06744">
    <property type="entry name" value="IcmF_C"/>
    <property type="match status" value="1"/>
</dbReference>
<feature type="domain" description="Type VI secretion system component TssM1 helical" evidence="6">
    <location>
        <begin position="964"/>
        <end position="1058"/>
    </location>
</feature>
<dbReference type="OrthoDB" id="9758229at2"/>
<dbReference type="PANTHER" id="PTHR36153:SF5">
    <property type="entry name" value="EXPORTED PROTEIN"/>
    <property type="match status" value="1"/>
</dbReference>
<evidence type="ECO:0000259" key="4">
    <source>
        <dbReference type="Pfam" id="PF06761"/>
    </source>
</evidence>
<evidence type="ECO:0008006" key="9">
    <source>
        <dbReference type="Google" id="ProtNLM"/>
    </source>
</evidence>
<dbReference type="Gene3D" id="3.40.50.300">
    <property type="entry name" value="P-loop containing nucleotide triphosphate hydrolases"/>
    <property type="match status" value="1"/>
</dbReference>
<dbReference type="InterPro" id="IPR017731">
    <property type="entry name" value="TssM1-like"/>
</dbReference>
<dbReference type="Pfam" id="PF14331">
    <property type="entry name" value="IcmF-related_N"/>
    <property type="match status" value="1"/>
</dbReference>
<feature type="transmembrane region" description="Helical" evidence="2">
    <location>
        <begin position="470"/>
        <end position="489"/>
    </location>
</feature>
<dbReference type="InterPro" id="IPR027417">
    <property type="entry name" value="P-loop_NTPase"/>
</dbReference>
<keyword evidence="2" id="KW-0812">Transmembrane</keyword>
<protein>
    <recommendedName>
        <fullName evidence="9">Type VI secretion system membrane subunit TssM</fullName>
    </recommendedName>
</protein>
<evidence type="ECO:0000256" key="1">
    <source>
        <dbReference type="SAM" id="MobiDB-lite"/>
    </source>
</evidence>
<feature type="compositionally biased region" description="Polar residues" evidence="1">
    <location>
        <begin position="839"/>
        <end position="848"/>
    </location>
</feature>
<feature type="domain" description="Type VI secretion system IcmF C-terminal" evidence="3">
    <location>
        <begin position="1067"/>
        <end position="1171"/>
    </location>
</feature>
<dbReference type="InterPro" id="IPR053156">
    <property type="entry name" value="T6SS_TssM-like"/>
</dbReference>
<accession>A0A5E6QMU6</accession>
<feature type="domain" description="IcmF-related" evidence="4">
    <location>
        <begin position="529"/>
        <end position="832"/>
    </location>
</feature>
<evidence type="ECO:0000259" key="6">
    <source>
        <dbReference type="Pfam" id="PF21070"/>
    </source>
</evidence>
<dbReference type="EMBL" id="CABVHF010000001">
    <property type="protein sequence ID" value="VVM57646.1"/>
    <property type="molecule type" value="Genomic_DNA"/>
</dbReference>
<evidence type="ECO:0000259" key="3">
    <source>
        <dbReference type="Pfam" id="PF06744"/>
    </source>
</evidence>
<keyword evidence="2" id="KW-0472">Membrane</keyword>
<dbReference type="RefSeq" id="WP_150569586.1">
    <property type="nucleotide sequence ID" value="NZ_CABVHF010000001.1"/>
</dbReference>
<feature type="transmembrane region" description="Helical" evidence="2">
    <location>
        <begin position="21"/>
        <end position="41"/>
    </location>
</feature>
<evidence type="ECO:0000313" key="8">
    <source>
        <dbReference type="Proteomes" id="UP000399692"/>
    </source>
</evidence>
<name>A0A5E6QMU6_PSEFL</name>
<dbReference type="AlphaFoldDB" id="A0A5E6QMU6"/>
<evidence type="ECO:0000259" key="5">
    <source>
        <dbReference type="Pfam" id="PF14331"/>
    </source>
</evidence>
<dbReference type="NCBIfam" id="TIGR03348">
    <property type="entry name" value="VI_IcmF"/>
    <property type="match status" value="1"/>
</dbReference>
<dbReference type="InterPro" id="IPR025743">
    <property type="entry name" value="TssM1_N"/>
</dbReference>
<organism evidence="7 8">
    <name type="scientific">Pseudomonas fluorescens</name>
    <dbReference type="NCBI Taxonomy" id="294"/>
    <lineage>
        <taxon>Bacteria</taxon>
        <taxon>Pseudomonadati</taxon>
        <taxon>Pseudomonadota</taxon>
        <taxon>Gammaproteobacteria</taxon>
        <taxon>Pseudomonadales</taxon>
        <taxon>Pseudomonadaceae</taxon>
        <taxon>Pseudomonas</taxon>
    </lineage>
</organism>
<proteinExistence type="predicted"/>
<evidence type="ECO:0000256" key="2">
    <source>
        <dbReference type="SAM" id="Phobius"/>
    </source>
</evidence>
<feature type="transmembrane region" description="Helical" evidence="2">
    <location>
        <begin position="61"/>
        <end position="82"/>
    </location>
</feature>
<dbReference type="InterPro" id="IPR048677">
    <property type="entry name" value="TssM1_hel"/>
</dbReference>
<dbReference type="Proteomes" id="UP000399692">
    <property type="component" value="Unassembled WGS sequence"/>
</dbReference>
<feature type="domain" description="Type VI secretion system component TssM1 N-terminal" evidence="5">
    <location>
        <begin position="220"/>
        <end position="475"/>
    </location>
</feature>
<gene>
    <name evidence="7" type="ORF">PS631_01156</name>
</gene>
<dbReference type="InterPro" id="IPR010623">
    <property type="entry name" value="IcmF_C"/>
</dbReference>
<dbReference type="Pfam" id="PF21070">
    <property type="entry name" value="IcmF_helical"/>
    <property type="match status" value="1"/>
</dbReference>
<dbReference type="InterPro" id="IPR009612">
    <property type="entry name" value="IcmF-rel"/>
</dbReference>
<reference evidence="7 8" key="1">
    <citation type="submission" date="2019-09" db="EMBL/GenBank/DDBJ databases">
        <authorList>
            <person name="Chandra G."/>
            <person name="Truman W A."/>
        </authorList>
    </citation>
    <scope>NUCLEOTIDE SEQUENCE [LARGE SCALE GENOMIC DNA]</scope>
    <source>
        <strain evidence="7">PS631</strain>
    </source>
</reference>
<dbReference type="SUPFAM" id="SSF52540">
    <property type="entry name" value="P-loop containing nucleoside triphosphate hydrolases"/>
    <property type="match status" value="1"/>
</dbReference>
<dbReference type="Pfam" id="PF06761">
    <property type="entry name" value="IcmF-related"/>
    <property type="match status" value="1"/>
</dbReference>
<keyword evidence="2" id="KW-1133">Transmembrane helix</keyword>
<sequence>MKQLWTVFKRWGVPLARRVGLALPILLGLGGVLVLIAIWWLGPHWSWHGQQPLASVTQRSLASLLLVLVPLLAWALVLRAGFARLQAQRTHELAAEADPCLPLVQAQDRALQRSLEHYLGNAGGRRALYRLPWYMAVGVADAGKSSFIERSNQRFALTRIDQAQTRGHSLDTLAYPIGWWISDDAVIIDPPGALITQAMAKTESGNTSSDSNAAIPAGSQAKLWNHLLDWLVRNRSRRALNGLLLVVDLPALLHASPEQRIELANTLRTRLYDVSTQLGSRLPVYVVMSKLDLLDGFDQFFARMPVKGREQILGFTFRLDAVSDFDAWLNEFANHYDKLTALLYEQVLEQLRLLACPSQRERLMSLHAQFIGLRPVSLSFLNEVLASDRFTTPALVRGVYWSSVLQQGQITNAFVREAAQPYVIKQVLREGKPHGQPVVYFIQQLFERVIYKEAGLAGDNAKVIRNKRQLLWLGSGVGLLALAVATASWQRYFDVNQLKAAAVLAKSQEYSLHEVDQHIDPTGRNLLGPLDQIRDAVAVFGDYRGAWPGVADLGLYQGRAIGPRVDEAYLSLLSRRFLPSLAAGVIKAMDAAPAGSEQQMAALRVYRMIEDRSNRRPEWVEEWMAQQWQAAFPGQGQVQRNLMRHLHYAMAYADTDLPQYRLRVSEIQRTLRELPLPQRVYNALKQQAQEQLHGNLDLRNQVGPAFDVVYQSSTAGKPDYQSLLLAKLLTAEGYKSFFEPHSEKITDIAMIDQWVLGERDQLDYSDADRKALTERVRSLYSADYVNSWRQALNAVAITDFQDLKHAVTVLEQLTGPAAPMQRLLETVSENTTLSSLPVVSTGQEQPNGVQPAASMPESPQTVSIRRAFAGLNSMLEVKGEKPSYYDETLTAITAVYDYARLVHDSPDRGRAALNAVLQRFSMTGHEPIGTLQRVASGLPEPLNQQVKKVADQTARVLNIEALRELERRWDADVYSFFQQRLAGRYPFAAAAVDASLDDFEAFFGPKGRLQQFQDQYLTLFLKDNIEALQSDQYGESLIRPDVIAQLQAAERIRDTFFDQRGNLSVQFSIEPLGLSANQRTSLLDLDGQLISYTHGPSQITGVVWPNTLGQQVRSNLTLLRLNGNSSRLEYRGPWSMFRLLSRGALNGRTATSVDLSFTTGEGVMRYRLNSEKAFNPITQQPFKGFKLPRGLLQQSSNLLQASVLEEGRSSAF</sequence>
<evidence type="ECO:0000313" key="7">
    <source>
        <dbReference type="EMBL" id="VVM57646.1"/>
    </source>
</evidence>